<feature type="region of interest" description="Disordered" evidence="1">
    <location>
        <begin position="75"/>
        <end position="115"/>
    </location>
</feature>
<feature type="region of interest" description="Disordered" evidence="1">
    <location>
        <begin position="33"/>
        <end position="60"/>
    </location>
</feature>
<dbReference type="EMBL" id="GBRH01168532">
    <property type="protein sequence ID" value="JAE29364.1"/>
    <property type="molecule type" value="Transcribed_RNA"/>
</dbReference>
<evidence type="ECO:0000256" key="1">
    <source>
        <dbReference type="SAM" id="MobiDB-lite"/>
    </source>
</evidence>
<dbReference type="AlphaFoldDB" id="A0A0A9H0Q0"/>
<protein>
    <submittedName>
        <fullName evidence="2">Uncharacterized protein</fullName>
    </submittedName>
</protein>
<sequence>MAASFGKCTAVGAGGDGLSPTWWSAKNLEKTLSAPASGPAARGSGGRKSSQTSPSSVLGADLYLSNPDEVITGCTGRFRSLDTGEPYITSPSKFRSLSSDQGELSPYRSLTSPPSIRCSNKDAQIFSRPRTLCRAGAVLQSV</sequence>
<feature type="compositionally biased region" description="Polar residues" evidence="1">
    <location>
        <begin position="89"/>
        <end position="115"/>
    </location>
</feature>
<name>A0A0A9H0Q0_ARUDO</name>
<feature type="compositionally biased region" description="Low complexity" evidence="1">
    <location>
        <begin position="33"/>
        <end position="50"/>
    </location>
</feature>
<accession>A0A0A9H0Q0</accession>
<reference evidence="2" key="1">
    <citation type="submission" date="2014-09" db="EMBL/GenBank/DDBJ databases">
        <authorList>
            <person name="Magalhaes I.L.F."/>
            <person name="Oliveira U."/>
            <person name="Santos F.R."/>
            <person name="Vidigal T.H.D.A."/>
            <person name="Brescovit A.D."/>
            <person name="Santos A.J."/>
        </authorList>
    </citation>
    <scope>NUCLEOTIDE SEQUENCE</scope>
    <source>
        <tissue evidence="2">Shoot tissue taken approximately 20 cm above the soil surface</tissue>
    </source>
</reference>
<evidence type="ECO:0000313" key="2">
    <source>
        <dbReference type="EMBL" id="JAE29364.1"/>
    </source>
</evidence>
<reference evidence="2" key="2">
    <citation type="journal article" date="2015" name="Data Brief">
        <title>Shoot transcriptome of the giant reed, Arundo donax.</title>
        <authorList>
            <person name="Barrero R.A."/>
            <person name="Guerrero F.D."/>
            <person name="Moolhuijzen P."/>
            <person name="Goolsby J.A."/>
            <person name="Tidwell J."/>
            <person name="Bellgard S.E."/>
            <person name="Bellgard M.I."/>
        </authorList>
    </citation>
    <scope>NUCLEOTIDE SEQUENCE</scope>
    <source>
        <tissue evidence="2">Shoot tissue taken approximately 20 cm above the soil surface</tissue>
    </source>
</reference>
<organism evidence="2">
    <name type="scientific">Arundo donax</name>
    <name type="common">Giant reed</name>
    <name type="synonym">Donax arundinaceus</name>
    <dbReference type="NCBI Taxonomy" id="35708"/>
    <lineage>
        <taxon>Eukaryota</taxon>
        <taxon>Viridiplantae</taxon>
        <taxon>Streptophyta</taxon>
        <taxon>Embryophyta</taxon>
        <taxon>Tracheophyta</taxon>
        <taxon>Spermatophyta</taxon>
        <taxon>Magnoliopsida</taxon>
        <taxon>Liliopsida</taxon>
        <taxon>Poales</taxon>
        <taxon>Poaceae</taxon>
        <taxon>PACMAD clade</taxon>
        <taxon>Arundinoideae</taxon>
        <taxon>Arundineae</taxon>
        <taxon>Arundo</taxon>
    </lineage>
</organism>
<proteinExistence type="predicted"/>